<dbReference type="PANTHER" id="PTHR43298">
    <property type="entry name" value="MULTIDRUG RESISTANCE PROTEIN NORM-RELATED"/>
    <property type="match status" value="1"/>
</dbReference>
<keyword evidence="8 13" id="KW-0812">Transmembrane</keyword>
<dbReference type="GO" id="GO:0015297">
    <property type="term" value="F:antiporter activity"/>
    <property type="evidence" value="ECO:0007669"/>
    <property type="project" value="UniProtKB-KW"/>
</dbReference>
<keyword evidence="6" id="KW-0050">Antiport</keyword>
<evidence type="ECO:0000256" key="9">
    <source>
        <dbReference type="ARBA" id="ARBA00022989"/>
    </source>
</evidence>
<evidence type="ECO:0000256" key="5">
    <source>
        <dbReference type="ARBA" id="ARBA00022448"/>
    </source>
</evidence>
<proteinExistence type="inferred from homology"/>
<feature type="transmembrane region" description="Helical" evidence="13">
    <location>
        <begin position="361"/>
        <end position="380"/>
    </location>
</feature>
<keyword evidence="5" id="KW-0813">Transport</keyword>
<evidence type="ECO:0000256" key="4">
    <source>
        <dbReference type="ARBA" id="ARBA00020268"/>
    </source>
</evidence>
<dbReference type="AlphaFoldDB" id="A0A1H3FMH1"/>
<keyword evidence="15" id="KW-1185">Reference proteome</keyword>
<evidence type="ECO:0000256" key="1">
    <source>
        <dbReference type="ARBA" id="ARBA00003408"/>
    </source>
</evidence>
<dbReference type="RefSeq" id="WP_090245184.1">
    <property type="nucleotide sequence ID" value="NZ_FNOU01000011.1"/>
</dbReference>
<evidence type="ECO:0000256" key="3">
    <source>
        <dbReference type="ARBA" id="ARBA00010199"/>
    </source>
</evidence>
<dbReference type="OrthoDB" id="62420at2"/>
<evidence type="ECO:0000256" key="6">
    <source>
        <dbReference type="ARBA" id="ARBA00022449"/>
    </source>
</evidence>
<evidence type="ECO:0000256" key="12">
    <source>
        <dbReference type="ARBA" id="ARBA00031636"/>
    </source>
</evidence>
<accession>A0A1H3FMH1</accession>
<protein>
    <recommendedName>
        <fullName evidence="4">Probable multidrug resistance protein NorM</fullName>
    </recommendedName>
    <alternativeName>
        <fullName evidence="12">Multidrug-efflux transporter</fullName>
    </alternativeName>
</protein>
<dbReference type="InterPro" id="IPR050222">
    <property type="entry name" value="MATE_MdtK"/>
</dbReference>
<dbReference type="Pfam" id="PF01554">
    <property type="entry name" value="MatE"/>
    <property type="match status" value="2"/>
</dbReference>
<evidence type="ECO:0000256" key="7">
    <source>
        <dbReference type="ARBA" id="ARBA00022475"/>
    </source>
</evidence>
<dbReference type="GO" id="GO:0005886">
    <property type="term" value="C:plasma membrane"/>
    <property type="evidence" value="ECO:0007669"/>
    <property type="project" value="UniProtKB-SubCell"/>
</dbReference>
<feature type="transmembrane region" description="Helical" evidence="13">
    <location>
        <begin position="20"/>
        <end position="42"/>
    </location>
</feature>
<feature type="transmembrane region" description="Helical" evidence="13">
    <location>
        <begin position="137"/>
        <end position="161"/>
    </location>
</feature>
<name>A0A1H3FMH1_EUBBA</name>
<dbReference type="GO" id="GO:0042910">
    <property type="term" value="F:xenobiotic transmembrane transporter activity"/>
    <property type="evidence" value="ECO:0007669"/>
    <property type="project" value="InterPro"/>
</dbReference>
<evidence type="ECO:0000256" key="8">
    <source>
        <dbReference type="ARBA" id="ARBA00022692"/>
    </source>
</evidence>
<keyword evidence="7" id="KW-1003">Cell membrane</keyword>
<dbReference type="InterPro" id="IPR002528">
    <property type="entry name" value="MATE_fam"/>
</dbReference>
<evidence type="ECO:0000256" key="13">
    <source>
        <dbReference type="SAM" id="Phobius"/>
    </source>
</evidence>
<dbReference type="STRING" id="1528.SAMN04488579_1111"/>
<evidence type="ECO:0000313" key="14">
    <source>
        <dbReference type="EMBL" id="SDX92007.1"/>
    </source>
</evidence>
<evidence type="ECO:0000313" key="15">
    <source>
        <dbReference type="Proteomes" id="UP000199652"/>
    </source>
</evidence>
<dbReference type="PIRSF" id="PIRSF006603">
    <property type="entry name" value="DinF"/>
    <property type="match status" value="1"/>
</dbReference>
<comment type="subcellular location">
    <subcellularLocation>
        <location evidence="2">Cell membrane</location>
        <topology evidence="2">Multi-pass membrane protein</topology>
    </subcellularLocation>
</comment>
<feature type="transmembrane region" description="Helical" evidence="13">
    <location>
        <begin position="62"/>
        <end position="84"/>
    </location>
</feature>
<dbReference type="GO" id="GO:0006811">
    <property type="term" value="P:monoatomic ion transport"/>
    <property type="evidence" value="ECO:0007669"/>
    <property type="project" value="UniProtKB-KW"/>
</dbReference>
<feature type="transmembrane region" description="Helical" evidence="13">
    <location>
        <begin position="424"/>
        <end position="443"/>
    </location>
</feature>
<dbReference type="EMBL" id="FNOU01000011">
    <property type="protein sequence ID" value="SDX92007.1"/>
    <property type="molecule type" value="Genomic_DNA"/>
</dbReference>
<dbReference type="PANTHER" id="PTHR43298:SF2">
    <property type="entry name" value="FMN_FAD EXPORTER YEEO-RELATED"/>
    <property type="match status" value="1"/>
</dbReference>
<feature type="transmembrane region" description="Helical" evidence="13">
    <location>
        <begin position="173"/>
        <end position="193"/>
    </location>
</feature>
<feature type="transmembrane region" description="Helical" evidence="13">
    <location>
        <begin position="199"/>
        <end position="218"/>
    </location>
</feature>
<feature type="transmembrane region" description="Helical" evidence="13">
    <location>
        <begin position="96"/>
        <end position="117"/>
    </location>
</feature>
<evidence type="ECO:0000256" key="2">
    <source>
        <dbReference type="ARBA" id="ARBA00004651"/>
    </source>
</evidence>
<dbReference type="CDD" id="cd13137">
    <property type="entry name" value="MATE_NorM_like"/>
    <property type="match status" value="1"/>
</dbReference>
<keyword evidence="10" id="KW-0406">Ion transport</keyword>
<feature type="transmembrane region" description="Helical" evidence="13">
    <location>
        <begin position="326"/>
        <end position="349"/>
    </location>
</feature>
<keyword evidence="11 13" id="KW-0472">Membrane</keyword>
<reference evidence="15" key="1">
    <citation type="submission" date="2016-10" db="EMBL/GenBank/DDBJ databases">
        <authorList>
            <person name="Varghese N."/>
            <person name="Submissions S."/>
        </authorList>
    </citation>
    <scope>NUCLEOTIDE SEQUENCE [LARGE SCALE GENOMIC DNA]</scope>
    <source>
        <strain evidence="15">VPI 5359</strain>
    </source>
</reference>
<comment type="similarity">
    <text evidence="3">Belongs to the multi antimicrobial extrusion (MATE) (TC 2.A.66.1) family.</text>
</comment>
<dbReference type="InterPro" id="IPR048279">
    <property type="entry name" value="MdtK-like"/>
</dbReference>
<dbReference type="NCBIfam" id="TIGR00797">
    <property type="entry name" value="matE"/>
    <property type="match status" value="1"/>
</dbReference>
<gene>
    <name evidence="14" type="ORF">SAMN04488579_1111</name>
</gene>
<evidence type="ECO:0000256" key="11">
    <source>
        <dbReference type="ARBA" id="ARBA00023136"/>
    </source>
</evidence>
<comment type="function">
    <text evidence="1">Multidrug efflux pump.</text>
</comment>
<sequence length="458" mass="49271">MINRITVDKSKLLFTRKALIALILPLMMEQFLTVLVGMADSIMIASVGEAAVSGVSLVDNVFILILQVLTALATGGAVVIGQYLGSRSAGEARRAAEQLMGFLFVFSLAITAFMYLGQDFILHGVFGAISDDVYVHARTYLLICSAAIPGIALYCGVAAIYRTQGDSATPMRIAIVMNAINVCGNALLIYGLHFGTAGVAIPTLASRVVAAIIGLVILRHPNKAVYLDHIRHFRFNGGMIRRILRIGIPSGVENSLFQIGKLVVLGLITTFGTSAIAANAVSMAVANFMILPGMSMGYAMVTVVSRCAGAGDGAQAKYYIRRLMGLTYLSMGVMTILILAVLPGIMILYNLTPETAETATRILWTHGMMDMLIWPISFTLPNAFRAMGNAAFPMVVSILSMVLARIVFSYVFAQGMGLGVWGTWLAMILDWAVRSVVFVIYYFKGNKLHSVVAQKGLT</sequence>
<feature type="transmembrane region" description="Helical" evidence="13">
    <location>
        <begin position="262"/>
        <end position="290"/>
    </location>
</feature>
<keyword evidence="9 13" id="KW-1133">Transmembrane helix</keyword>
<dbReference type="Proteomes" id="UP000199652">
    <property type="component" value="Unassembled WGS sequence"/>
</dbReference>
<evidence type="ECO:0000256" key="10">
    <source>
        <dbReference type="ARBA" id="ARBA00023065"/>
    </source>
</evidence>
<feature type="transmembrane region" description="Helical" evidence="13">
    <location>
        <begin position="392"/>
        <end position="412"/>
    </location>
</feature>
<organism evidence="14 15">
    <name type="scientific">Eubacterium barkeri</name>
    <name type="common">Clostridium barkeri</name>
    <dbReference type="NCBI Taxonomy" id="1528"/>
    <lineage>
        <taxon>Bacteria</taxon>
        <taxon>Bacillati</taxon>
        <taxon>Bacillota</taxon>
        <taxon>Clostridia</taxon>
        <taxon>Eubacteriales</taxon>
        <taxon>Eubacteriaceae</taxon>
        <taxon>Eubacterium</taxon>
    </lineage>
</organism>